<organism evidence="2 3">
    <name type="scientific">Rhizoctonia solani</name>
    <dbReference type="NCBI Taxonomy" id="456999"/>
    <lineage>
        <taxon>Eukaryota</taxon>
        <taxon>Fungi</taxon>
        <taxon>Dikarya</taxon>
        <taxon>Basidiomycota</taxon>
        <taxon>Agaricomycotina</taxon>
        <taxon>Agaricomycetes</taxon>
        <taxon>Cantharellales</taxon>
        <taxon>Ceratobasidiaceae</taxon>
        <taxon>Rhizoctonia</taxon>
    </lineage>
</organism>
<dbReference type="RefSeq" id="XP_043186425.1">
    <property type="nucleotide sequence ID" value="XM_043331664.1"/>
</dbReference>
<dbReference type="GeneID" id="67034127"/>
<dbReference type="AlphaFoldDB" id="A0A8H8T331"/>
<reference evidence="2" key="1">
    <citation type="submission" date="2020-05" db="EMBL/GenBank/DDBJ databases">
        <title>Evolutionary and genomic comparisons of hybrid uninucleate and nonhybrid Rhizoctonia fungi.</title>
        <authorList>
            <person name="Li C."/>
            <person name="Chen X."/>
        </authorList>
    </citation>
    <scope>NUCLEOTIDE SEQUENCE</scope>
    <source>
        <strain evidence="2">AG-1 IA</strain>
    </source>
</reference>
<dbReference type="Proteomes" id="UP000650533">
    <property type="component" value="Chromosome 15"/>
</dbReference>
<dbReference type="EMBL" id="CP059672">
    <property type="protein sequence ID" value="QRW26188.1"/>
    <property type="molecule type" value="Genomic_DNA"/>
</dbReference>
<dbReference type="KEGG" id="rsx:RhiXN_11849"/>
<evidence type="ECO:0000313" key="2">
    <source>
        <dbReference type="EMBL" id="QRW26188.1"/>
    </source>
</evidence>
<evidence type="ECO:0000313" key="3">
    <source>
        <dbReference type="Proteomes" id="UP000650533"/>
    </source>
</evidence>
<feature type="compositionally biased region" description="Basic and acidic residues" evidence="1">
    <location>
        <begin position="57"/>
        <end position="80"/>
    </location>
</feature>
<feature type="region of interest" description="Disordered" evidence="1">
    <location>
        <begin position="208"/>
        <end position="227"/>
    </location>
</feature>
<accession>A0A8H8T331</accession>
<gene>
    <name evidence="2" type="ORF">RhiXN_11849</name>
</gene>
<feature type="region of interest" description="Disordered" evidence="1">
    <location>
        <begin position="33"/>
        <end position="160"/>
    </location>
</feature>
<evidence type="ECO:0000256" key="1">
    <source>
        <dbReference type="SAM" id="MobiDB-lite"/>
    </source>
</evidence>
<protein>
    <submittedName>
        <fullName evidence="2">Uncharacterized protein</fullName>
    </submittedName>
</protein>
<proteinExistence type="predicted"/>
<sequence length="227" mass="24454">MITTSFHNTPQLDQPKRKCLTLQLRKPVSQITCRNTGTESPLPDIAELVSALSKQGKKGEDKGEDKDRYKGNREDKDKGKGVAKGKGKGGGGGEGKHVDKGKSKGKGKGKGKGEDEYQDEGNSNGNGNGNGNSKDKRSKPVGHSETSCKPKTKGHKGCPAGLAGYQKAEEWKLVEGVGMYKPQSKIGWRKTAKLSWTWSHDQYKWLHAGPSPNLGGSRCNHGLSAEE</sequence>
<name>A0A8H8T331_9AGAM</name>